<evidence type="ECO:0000313" key="2">
    <source>
        <dbReference type="Proteomes" id="UP000314294"/>
    </source>
</evidence>
<dbReference type="EMBL" id="SRLO01000260">
    <property type="protein sequence ID" value="TNN64023.1"/>
    <property type="molecule type" value="Genomic_DNA"/>
</dbReference>
<accession>A0A4Z2HGD4</accession>
<name>A0A4Z2HGD4_9TELE</name>
<comment type="caution">
    <text evidence="1">The sequence shown here is derived from an EMBL/GenBank/DDBJ whole genome shotgun (WGS) entry which is preliminary data.</text>
</comment>
<dbReference type="AlphaFoldDB" id="A0A4Z2HGD4"/>
<organism evidence="1 2">
    <name type="scientific">Liparis tanakae</name>
    <name type="common">Tanaka's snailfish</name>
    <dbReference type="NCBI Taxonomy" id="230148"/>
    <lineage>
        <taxon>Eukaryota</taxon>
        <taxon>Metazoa</taxon>
        <taxon>Chordata</taxon>
        <taxon>Craniata</taxon>
        <taxon>Vertebrata</taxon>
        <taxon>Euteleostomi</taxon>
        <taxon>Actinopterygii</taxon>
        <taxon>Neopterygii</taxon>
        <taxon>Teleostei</taxon>
        <taxon>Neoteleostei</taxon>
        <taxon>Acanthomorphata</taxon>
        <taxon>Eupercaria</taxon>
        <taxon>Perciformes</taxon>
        <taxon>Cottioidei</taxon>
        <taxon>Cottales</taxon>
        <taxon>Liparidae</taxon>
        <taxon>Liparis</taxon>
    </lineage>
</organism>
<sequence length="135" mass="15453">MKCIHSASAGRRNGRSDLMGIVRPADRGWRYETMPRPTSPRRNECVGLHGVHVLPSKDAGIRTLVMLDEQGELILFTESAVFLRFYDYEIDPNGRDLHSQRRGPSKVVVYDPTWRLDPGNSLLRSNPMDQQRSFQ</sequence>
<evidence type="ECO:0000313" key="1">
    <source>
        <dbReference type="EMBL" id="TNN64023.1"/>
    </source>
</evidence>
<reference evidence="1 2" key="1">
    <citation type="submission" date="2019-03" db="EMBL/GenBank/DDBJ databases">
        <title>First draft genome of Liparis tanakae, snailfish: a comprehensive survey of snailfish specific genes.</title>
        <authorList>
            <person name="Kim W."/>
            <person name="Song I."/>
            <person name="Jeong J.-H."/>
            <person name="Kim D."/>
            <person name="Kim S."/>
            <person name="Ryu S."/>
            <person name="Song J.Y."/>
            <person name="Lee S.K."/>
        </authorList>
    </citation>
    <scope>NUCLEOTIDE SEQUENCE [LARGE SCALE GENOMIC DNA]</scope>
    <source>
        <tissue evidence="1">Muscle</tissue>
    </source>
</reference>
<keyword evidence="2" id="KW-1185">Reference proteome</keyword>
<protein>
    <submittedName>
        <fullName evidence="1">Uncharacterized protein</fullName>
    </submittedName>
</protein>
<proteinExistence type="predicted"/>
<dbReference type="Proteomes" id="UP000314294">
    <property type="component" value="Unassembled WGS sequence"/>
</dbReference>
<gene>
    <name evidence="1" type="ORF">EYF80_025746</name>
</gene>